<comment type="pathway">
    <text evidence="1">Lipid metabolism; bile acid biosynthesis.</text>
</comment>
<evidence type="ECO:0000256" key="5">
    <source>
        <dbReference type="ARBA" id="ARBA00044769"/>
    </source>
</evidence>
<gene>
    <name evidence="11" type="ORF">BUTYVIB_00912</name>
</gene>
<evidence type="ECO:0000313" key="12">
    <source>
        <dbReference type="Proteomes" id="UP000006238"/>
    </source>
</evidence>
<evidence type="ECO:0000256" key="9">
    <source>
        <dbReference type="ARBA" id="ARBA00048897"/>
    </source>
</evidence>
<sequence>MCTAVSYKVNDLYFGRTFDYEASYGEEIVFMPRKYPFNFRYAGNMQEHFAIIGMAHMAENIPLYYDAMNEKGLCMAGLNFVGNACYSHKHTDGDNILQSEFIPWILGQCTSVKEARQKLDRICMLSESFNDKLPVSSLHWIISDKEENITVEFMKDGLHIYDNPVGVLTNNPPFETQMFLLNQYMDLSASQPDNRFSGKVPLELYSRGMGAIGLPGDLSSTSRFARVAFVKLNSIAGESENECVNQFFHIMDTIIQPRGCCEVKNGEYEISIYTSCCNAAKGIYYYKTYDNSRIAGIDMHKEDFDGTKCVCYKPDKTDIFIQN</sequence>
<dbReference type="Gene3D" id="3.60.60.10">
    <property type="entry name" value="Penicillin V Acylase, Chain A"/>
    <property type="match status" value="1"/>
</dbReference>
<dbReference type="InterPro" id="IPR029055">
    <property type="entry name" value="Ntn_hydrolases_N"/>
</dbReference>
<dbReference type="GO" id="GO:0006629">
    <property type="term" value="P:lipid metabolic process"/>
    <property type="evidence" value="ECO:0007669"/>
    <property type="project" value="UniProtKB-KW"/>
</dbReference>
<comment type="caution">
    <text evidence="11">The sequence shown here is derived from an EMBL/GenBank/DDBJ whole genome shotgun (WGS) entry which is preliminary data.</text>
</comment>
<dbReference type="InterPro" id="IPR052193">
    <property type="entry name" value="Peptidase_C59"/>
</dbReference>
<dbReference type="GeneID" id="98918790"/>
<keyword evidence="3 11" id="KW-0378">Hydrolase</keyword>
<dbReference type="STRING" id="45851.BHV86_00460"/>
<dbReference type="EMBL" id="ABWN01000023">
    <property type="protein sequence ID" value="EFF68829.1"/>
    <property type="molecule type" value="Genomic_DNA"/>
</dbReference>
<dbReference type="EC" id="3.5.1.24" evidence="5"/>
<dbReference type="PANTHER" id="PTHR35527">
    <property type="entry name" value="CHOLOYLGLYCINE HYDROLASE"/>
    <property type="match status" value="1"/>
</dbReference>
<comment type="catalytic activity">
    <reaction evidence="8">
        <text>cholate + taurine = taurocholate + H2O</text>
        <dbReference type="Rhea" id="RHEA:47108"/>
        <dbReference type="ChEBI" id="CHEBI:15377"/>
        <dbReference type="ChEBI" id="CHEBI:29747"/>
        <dbReference type="ChEBI" id="CHEBI:36257"/>
        <dbReference type="ChEBI" id="CHEBI:507393"/>
    </reaction>
    <physiologicalReaction direction="right-to-left" evidence="8">
        <dbReference type="Rhea" id="RHEA:47110"/>
    </physiologicalReaction>
</comment>
<evidence type="ECO:0000256" key="6">
    <source>
        <dbReference type="ARBA" id="ARBA00044804"/>
    </source>
</evidence>
<evidence type="ECO:0000256" key="2">
    <source>
        <dbReference type="ARBA" id="ARBA00006625"/>
    </source>
</evidence>
<dbReference type="GO" id="GO:0045302">
    <property type="term" value="F:choloylglycine hydrolase activity"/>
    <property type="evidence" value="ECO:0007669"/>
    <property type="project" value="UniProtKB-EC"/>
</dbReference>
<keyword evidence="4" id="KW-0443">Lipid metabolism</keyword>
<proteinExistence type="inferred from homology"/>
<name>D4RYK5_9FIRM</name>
<dbReference type="MEROPS" id="C59.951"/>
<dbReference type="NCBIfam" id="NF038245">
    <property type="entry name" value="bile_salt_hydro"/>
    <property type="match status" value="1"/>
</dbReference>
<evidence type="ECO:0000259" key="10">
    <source>
        <dbReference type="Pfam" id="PF02275"/>
    </source>
</evidence>
<evidence type="ECO:0000256" key="1">
    <source>
        <dbReference type="ARBA" id="ARBA00004860"/>
    </source>
</evidence>
<evidence type="ECO:0000256" key="3">
    <source>
        <dbReference type="ARBA" id="ARBA00022801"/>
    </source>
</evidence>
<dbReference type="PANTHER" id="PTHR35527:SF2">
    <property type="entry name" value="HYDROLASE"/>
    <property type="match status" value="1"/>
</dbReference>
<comment type="similarity">
    <text evidence="2">Belongs to the peptidase C59 family.</text>
</comment>
<evidence type="ECO:0000256" key="8">
    <source>
        <dbReference type="ARBA" id="ARBA00047285"/>
    </source>
</evidence>
<protein>
    <recommendedName>
        <fullName evidence="5">choloylglycine hydrolase</fullName>
        <ecNumber evidence="5">3.5.1.24</ecNumber>
    </recommendedName>
    <alternativeName>
        <fullName evidence="6">Bile salt hydrolase</fullName>
    </alternativeName>
    <alternativeName>
        <fullName evidence="7">Choloylglycine hydrolase</fullName>
    </alternativeName>
</protein>
<evidence type="ECO:0000256" key="4">
    <source>
        <dbReference type="ARBA" id="ARBA00023098"/>
    </source>
</evidence>
<organism evidence="11 12">
    <name type="scientific">Eshraghiella crossota DSM 2876</name>
    <dbReference type="NCBI Taxonomy" id="511680"/>
    <lineage>
        <taxon>Bacteria</taxon>
        <taxon>Bacillati</taxon>
        <taxon>Bacillota</taxon>
        <taxon>Clostridia</taxon>
        <taxon>Lachnospirales</taxon>
        <taxon>Lachnospiraceae</taxon>
        <taxon>Eshraghiella</taxon>
    </lineage>
</organism>
<dbReference type="SUPFAM" id="SSF56235">
    <property type="entry name" value="N-terminal nucleophile aminohydrolases (Ntn hydrolases)"/>
    <property type="match status" value="1"/>
</dbReference>
<dbReference type="eggNOG" id="COG3049">
    <property type="taxonomic scope" value="Bacteria"/>
</dbReference>
<dbReference type="AlphaFoldDB" id="D4RYK5"/>
<dbReference type="InterPro" id="IPR047711">
    <property type="entry name" value="CBAH"/>
</dbReference>
<evidence type="ECO:0000313" key="11">
    <source>
        <dbReference type="EMBL" id="EFF68829.1"/>
    </source>
</evidence>
<dbReference type="Pfam" id="PF02275">
    <property type="entry name" value="CBAH"/>
    <property type="match status" value="1"/>
</dbReference>
<dbReference type="Proteomes" id="UP000006238">
    <property type="component" value="Unassembled WGS sequence"/>
</dbReference>
<evidence type="ECO:0000256" key="7">
    <source>
        <dbReference type="ARBA" id="ARBA00044806"/>
    </source>
</evidence>
<dbReference type="RefSeq" id="WP_005602106.1">
    <property type="nucleotide sequence ID" value="NZ_GG663522.1"/>
</dbReference>
<keyword evidence="12" id="KW-1185">Reference proteome</keyword>
<feature type="domain" description="Choloylglycine hydrolase/NAAA C-terminal" evidence="10">
    <location>
        <begin position="2"/>
        <end position="311"/>
    </location>
</feature>
<dbReference type="InterPro" id="IPR029132">
    <property type="entry name" value="CBAH/NAAA_C"/>
</dbReference>
<dbReference type="CDD" id="cd00542">
    <property type="entry name" value="Ntn_PVA"/>
    <property type="match status" value="1"/>
</dbReference>
<accession>D4RYK5</accession>
<comment type="catalytic activity">
    <reaction evidence="9">
        <text>taurodeoxycholate + H2O = deoxycholate + taurine</text>
        <dbReference type="Rhea" id="RHEA:47556"/>
        <dbReference type="ChEBI" id="CHEBI:15377"/>
        <dbReference type="ChEBI" id="CHEBI:23614"/>
        <dbReference type="ChEBI" id="CHEBI:36261"/>
        <dbReference type="ChEBI" id="CHEBI:507393"/>
    </reaction>
    <physiologicalReaction direction="left-to-right" evidence="9">
        <dbReference type="Rhea" id="RHEA:47557"/>
    </physiologicalReaction>
</comment>
<reference evidence="11 12" key="1">
    <citation type="submission" date="2010-02" db="EMBL/GenBank/DDBJ databases">
        <authorList>
            <person name="Weinstock G."/>
            <person name="Sodergren E."/>
            <person name="Clifton S."/>
            <person name="Fulton L."/>
            <person name="Fulton B."/>
            <person name="Courtney L."/>
            <person name="Fronick C."/>
            <person name="Harrison M."/>
            <person name="Strong C."/>
            <person name="Farmer C."/>
            <person name="Delahaunty K."/>
            <person name="Markovic C."/>
            <person name="Hall O."/>
            <person name="Minx P."/>
            <person name="Tomlinson C."/>
            <person name="Mitreva M."/>
            <person name="Nelson J."/>
            <person name="Hou S."/>
            <person name="Wollam A."/>
            <person name="Pepin K.H."/>
            <person name="Johnson M."/>
            <person name="Bhonagiri V."/>
            <person name="Zhang X."/>
            <person name="Suruliraj S."/>
            <person name="Warren W."/>
            <person name="Chinwalla A."/>
            <person name="Mardis E.R."/>
            <person name="Wilson R.K."/>
        </authorList>
    </citation>
    <scope>NUCLEOTIDE SEQUENCE [LARGE SCALE GENOMIC DNA]</scope>
    <source>
        <strain evidence="11 12">DSM 2876</strain>
    </source>
</reference>
<dbReference type="HOGENOM" id="CLU_045206_1_1_9"/>